<dbReference type="EMBL" id="FORH01000012">
    <property type="protein sequence ID" value="SFK26071.1"/>
    <property type="molecule type" value="Genomic_DNA"/>
</dbReference>
<dbReference type="OrthoDB" id="528082at2"/>
<dbReference type="Pfam" id="PF03466">
    <property type="entry name" value="LysR_substrate"/>
    <property type="match status" value="1"/>
</dbReference>
<dbReference type="PROSITE" id="PS50931">
    <property type="entry name" value="HTH_LYSR"/>
    <property type="match status" value="1"/>
</dbReference>
<dbReference type="PRINTS" id="PR00039">
    <property type="entry name" value="HTHLYSR"/>
</dbReference>
<dbReference type="Gene3D" id="1.10.10.10">
    <property type="entry name" value="Winged helix-like DNA-binding domain superfamily/Winged helix DNA-binding domain"/>
    <property type="match status" value="1"/>
</dbReference>
<dbReference type="AlphaFoldDB" id="A0A1I3Y469"/>
<dbReference type="GO" id="GO:0003700">
    <property type="term" value="F:DNA-binding transcription factor activity"/>
    <property type="evidence" value="ECO:0007669"/>
    <property type="project" value="InterPro"/>
</dbReference>
<dbReference type="PANTHER" id="PTHR30118">
    <property type="entry name" value="HTH-TYPE TRANSCRIPTIONAL REGULATOR LEUO-RELATED"/>
    <property type="match status" value="1"/>
</dbReference>
<dbReference type="SUPFAM" id="SSF53850">
    <property type="entry name" value="Periplasmic binding protein-like II"/>
    <property type="match status" value="1"/>
</dbReference>
<proteinExistence type="inferred from homology"/>
<evidence type="ECO:0000256" key="3">
    <source>
        <dbReference type="ARBA" id="ARBA00023125"/>
    </source>
</evidence>
<dbReference type="PANTHER" id="PTHR30118:SF15">
    <property type="entry name" value="TRANSCRIPTIONAL REGULATORY PROTEIN"/>
    <property type="match status" value="1"/>
</dbReference>
<dbReference type="InterPro" id="IPR036390">
    <property type="entry name" value="WH_DNA-bd_sf"/>
</dbReference>
<dbReference type="InterPro" id="IPR000847">
    <property type="entry name" value="LysR_HTH_N"/>
</dbReference>
<evidence type="ECO:0000313" key="7">
    <source>
        <dbReference type="Proteomes" id="UP000199630"/>
    </source>
</evidence>
<keyword evidence="4" id="KW-0804">Transcription</keyword>
<dbReference type="Pfam" id="PF00126">
    <property type="entry name" value="HTH_1"/>
    <property type="match status" value="1"/>
</dbReference>
<name>A0A1I3Y469_9RHOB</name>
<dbReference type="CDD" id="cd08459">
    <property type="entry name" value="PBP2_DntR_NahR_LinR_like"/>
    <property type="match status" value="1"/>
</dbReference>
<organism evidence="6 7">
    <name type="scientific">Celeribacter neptunius</name>
    <dbReference type="NCBI Taxonomy" id="588602"/>
    <lineage>
        <taxon>Bacteria</taxon>
        <taxon>Pseudomonadati</taxon>
        <taxon>Pseudomonadota</taxon>
        <taxon>Alphaproteobacteria</taxon>
        <taxon>Rhodobacterales</taxon>
        <taxon>Roseobacteraceae</taxon>
        <taxon>Celeribacter</taxon>
    </lineage>
</organism>
<keyword evidence="7" id="KW-1185">Reference proteome</keyword>
<dbReference type="InterPro" id="IPR005119">
    <property type="entry name" value="LysR_subst-bd"/>
</dbReference>
<reference evidence="7" key="1">
    <citation type="submission" date="2016-10" db="EMBL/GenBank/DDBJ databases">
        <authorList>
            <person name="Varghese N."/>
            <person name="Submissions S."/>
        </authorList>
    </citation>
    <scope>NUCLEOTIDE SEQUENCE [LARGE SCALE GENOMIC DNA]</scope>
    <source>
        <strain evidence="7">DSM 26471</strain>
    </source>
</reference>
<evidence type="ECO:0000256" key="2">
    <source>
        <dbReference type="ARBA" id="ARBA00023015"/>
    </source>
</evidence>
<gene>
    <name evidence="6" type="ORF">SAMN04487991_4237</name>
</gene>
<evidence type="ECO:0000259" key="5">
    <source>
        <dbReference type="PROSITE" id="PS50931"/>
    </source>
</evidence>
<accession>A0A1I3Y469</accession>
<comment type="similarity">
    <text evidence="1">Belongs to the LysR transcriptional regulatory family.</text>
</comment>
<feature type="domain" description="HTH lysR-type" evidence="5">
    <location>
        <begin position="9"/>
        <end position="66"/>
    </location>
</feature>
<dbReference type="STRING" id="588602.SAMN04487991_4237"/>
<protein>
    <submittedName>
        <fullName evidence="6">DNA-binding transcriptional regulator, LysR family</fullName>
    </submittedName>
</protein>
<sequence length="303" mass="34424">MNQVNFNTFDLNLVRVFLALWEQRSVTAAADRLNLTQPAVSHALKRLRDHFDDPLFTRVGKRMEPTAAAQRLYIPFKTCLETLRGTMSSHGEFDPKSSNRVFTIAMSDISESYVLPRVLAPLITEAPGVRIKSVQLEAEEIEVKLRSGQVDMAFGYLPDLSGPEIESMFLLEDRFLCILRKGHPWAGKPLTLETMRELEFVEVSVHATGYKMVRDILNQNEVERTVRARIEHFTVIPEIVRSTDLAAIYPASVASRLVDNGAFETLELPSIFPSINVCTHYHASFRSDPGLLWLNRFMRPLFS</sequence>
<keyword evidence="3 6" id="KW-0238">DNA-binding</keyword>
<dbReference type="GO" id="GO:0003677">
    <property type="term" value="F:DNA binding"/>
    <property type="evidence" value="ECO:0007669"/>
    <property type="project" value="UniProtKB-KW"/>
</dbReference>
<evidence type="ECO:0000256" key="1">
    <source>
        <dbReference type="ARBA" id="ARBA00009437"/>
    </source>
</evidence>
<keyword evidence="2" id="KW-0805">Transcription regulation</keyword>
<evidence type="ECO:0000313" key="6">
    <source>
        <dbReference type="EMBL" id="SFK26071.1"/>
    </source>
</evidence>
<dbReference type="Proteomes" id="UP000199630">
    <property type="component" value="Unassembled WGS sequence"/>
</dbReference>
<evidence type="ECO:0000256" key="4">
    <source>
        <dbReference type="ARBA" id="ARBA00023163"/>
    </source>
</evidence>
<dbReference type="InterPro" id="IPR050389">
    <property type="entry name" value="LysR-type_TF"/>
</dbReference>
<dbReference type="RefSeq" id="WP_090063257.1">
    <property type="nucleotide sequence ID" value="NZ_FORH01000012.1"/>
</dbReference>
<dbReference type="InterPro" id="IPR036388">
    <property type="entry name" value="WH-like_DNA-bd_sf"/>
</dbReference>
<dbReference type="Gene3D" id="3.40.190.10">
    <property type="entry name" value="Periplasmic binding protein-like II"/>
    <property type="match status" value="2"/>
</dbReference>
<dbReference type="SUPFAM" id="SSF46785">
    <property type="entry name" value="Winged helix' DNA-binding domain"/>
    <property type="match status" value="1"/>
</dbReference>